<feature type="domain" description="RING-CH-type" evidence="11">
    <location>
        <begin position="16"/>
        <end position="76"/>
    </location>
</feature>
<dbReference type="GO" id="GO:0016020">
    <property type="term" value="C:membrane"/>
    <property type="evidence" value="ECO:0007669"/>
    <property type="project" value="UniProtKB-SubCell"/>
</dbReference>
<keyword evidence="8 10" id="KW-1133">Transmembrane helix</keyword>
<dbReference type="InterPro" id="IPR013083">
    <property type="entry name" value="Znf_RING/FYVE/PHD"/>
</dbReference>
<accession>A0A6M2D1Z3</accession>
<keyword evidence="9 10" id="KW-0472">Membrane</keyword>
<evidence type="ECO:0000256" key="1">
    <source>
        <dbReference type="ARBA" id="ARBA00004141"/>
    </source>
</evidence>
<dbReference type="PANTHER" id="PTHR46065">
    <property type="entry name" value="E3 UBIQUITIN-PROTEIN LIGASE MARCH 2/3 FAMILY MEMBER"/>
    <property type="match status" value="1"/>
</dbReference>
<dbReference type="VEuPathDB" id="VectorBase:LOC119161890"/>
<evidence type="ECO:0000256" key="2">
    <source>
        <dbReference type="ARBA" id="ARBA00022679"/>
    </source>
</evidence>
<reference evidence="12" key="1">
    <citation type="submission" date="2019-09" db="EMBL/GenBank/DDBJ databases">
        <title>Organ-specific transcriptomic study of the physiology of the cattle tick, Rhipicephalus microplus.</title>
        <authorList>
            <person name="Tirloni L."/>
            <person name="Braz G."/>
            <person name="Gandara A.C.P."/>
            <person name="Sabadin G.A."/>
            <person name="da Silva R.M."/>
            <person name="Guizzo M.G."/>
            <person name="Machado J.A."/>
            <person name="Costa E.P."/>
            <person name="Gomes H.F."/>
            <person name="Moraes J."/>
            <person name="Mota M.B.S."/>
            <person name="Mesquita R.D."/>
            <person name="Alvarenga P.H."/>
            <person name="Alves F."/>
            <person name="Seixas A."/>
            <person name="da Fonseca R.N."/>
            <person name="Fogaca A."/>
            <person name="Logullo C."/>
            <person name="Tanaka A."/>
            <person name="Daffre S."/>
            <person name="Termignoni C."/>
            <person name="Vaz I.S.Jr."/>
            <person name="Oliveira P.L."/>
            <person name="Ribeiro J.M."/>
        </authorList>
    </citation>
    <scope>NUCLEOTIDE SEQUENCE</scope>
    <source>
        <strain evidence="12">Porto Alegre</strain>
    </source>
</reference>
<feature type="transmembrane region" description="Helical" evidence="10">
    <location>
        <begin position="131"/>
        <end position="154"/>
    </location>
</feature>
<evidence type="ECO:0000256" key="8">
    <source>
        <dbReference type="ARBA" id="ARBA00022989"/>
    </source>
</evidence>
<protein>
    <submittedName>
        <fullName evidence="12">Putative membrane-associated ring finger</fullName>
    </submittedName>
</protein>
<keyword evidence="5" id="KW-0863">Zinc-finger</keyword>
<keyword evidence="3 10" id="KW-0812">Transmembrane</keyword>
<organism evidence="12">
    <name type="scientific">Rhipicephalus microplus</name>
    <name type="common">Cattle tick</name>
    <name type="synonym">Boophilus microplus</name>
    <dbReference type="NCBI Taxonomy" id="6941"/>
    <lineage>
        <taxon>Eukaryota</taxon>
        <taxon>Metazoa</taxon>
        <taxon>Ecdysozoa</taxon>
        <taxon>Arthropoda</taxon>
        <taxon>Chelicerata</taxon>
        <taxon>Arachnida</taxon>
        <taxon>Acari</taxon>
        <taxon>Parasitiformes</taxon>
        <taxon>Ixodida</taxon>
        <taxon>Ixodoidea</taxon>
        <taxon>Ixodidae</taxon>
        <taxon>Rhipicephalinae</taxon>
        <taxon>Rhipicephalus</taxon>
        <taxon>Boophilus</taxon>
    </lineage>
</organism>
<evidence type="ECO:0000256" key="7">
    <source>
        <dbReference type="ARBA" id="ARBA00022833"/>
    </source>
</evidence>
<dbReference type="OrthoDB" id="6495498at2759"/>
<evidence type="ECO:0000256" key="9">
    <source>
        <dbReference type="ARBA" id="ARBA00023136"/>
    </source>
</evidence>
<dbReference type="EMBL" id="GHWJ01007017">
    <property type="protein sequence ID" value="NOV39754.1"/>
    <property type="molecule type" value="Transcribed_RNA"/>
</dbReference>
<sequence>MWHNVPVDMANGYHNGAGSSGTTCRICQEGDQKAQLVSPCSCSGTIGFVHVSCLERWLNERDVDYCELCGERFQMAAQPISALRFFCWAWRNKRWLWRSLLIELLGFFIVIPIAVCVFYVLTILALRSHGFHWYIIIVYFLSIVALIVYVVNILKKLPTRYRVYLG</sequence>
<keyword evidence="7" id="KW-0862">Zinc</keyword>
<evidence type="ECO:0000256" key="5">
    <source>
        <dbReference type="ARBA" id="ARBA00022771"/>
    </source>
</evidence>
<keyword evidence="6" id="KW-0833">Ubl conjugation pathway</keyword>
<evidence type="ECO:0000256" key="10">
    <source>
        <dbReference type="SAM" id="Phobius"/>
    </source>
</evidence>
<dbReference type="Pfam" id="PF12906">
    <property type="entry name" value="RINGv"/>
    <property type="match status" value="1"/>
</dbReference>
<keyword evidence="4" id="KW-0479">Metal-binding</keyword>
<evidence type="ECO:0000256" key="4">
    <source>
        <dbReference type="ARBA" id="ARBA00022723"/>
    </source>
</evidence>
<evidence type="ECO:0000313" key="12">
    <source>
        <dbReference type="EMBL" id="NOV39754.1"/>
    </source>
</evidence>
<dbReference type="InterPro" id="IPR011016">
    <property type="entry name" value="Znf_RING-CH"/>
</dbReference>
<proteinExistence type="predicted"/>
<keyword evidence="2" id="KW-0808">Transferase</keyword>
<dbReference type="SMART" id="SM00744">
    <property type="entry name" value="RINGv"/>
    <property type="match status" value="1"/>
</dbReference>
<dbReference type="PROSITE" id="PS51292">
    <property type="entry name" value="ZF_RING_CH"/>
    <property type="match status" value="1"/>
</dbReference>
<evidence type="ECO:0000259" key="11">
    <source>
        <dbReference type="PROSITE" id="PS51292"/>
    </source>
</evidence>
<dbReference type="PANTHER" id="PTHR46065:SF3">
    <property type="entry name" value="FI20425P1"/>
    <property type="match status" value="1"/>
</dbReference>
<feature type="transmembrane region" description="Helical" evidence="10">
    <location>
        <begin position="100"/>
        <end position="125"/>
    </location>
</feature>
<dbReference type="Gene3D" id="3.30.40.10">
    <property type="entry name" value="Zinc/RING finger domain, C3HC4 (zinc finger)"/>
    <property type="match status" value="1"/>
</dbReference>
<dbReference type="GO" id="GO:0016567">
    <property type="term" value="P:protein ubiquitination"/>
    <property type="evidence" value="ECO:0007669"/>
    <property type="project" value="TreeGrafter"/>
</dbReference>
<comment type="subcellular location">
    <subcellularLocation>
        <location evidence="1">Membrane</location>
        <topology evidence="1">Multi-pass membrane protein</topology>
    </subcellularLocation>
</comment>
<evidence type="ECO:0000256" key="3">
    <source>
        <dbReference type="ARBA" id="ARBA00022692"/>
    </source>
</evidence>
<dbReference type="GO" id="GO:0008270">
    <property type="term" value="F:zinc ion binding"/>
    <property type="evidence" value="ECO:0007669"/>
    <property type="project" value="UniProtKB-KW"/>
</dbReference>
<dbReference type="AlphaFoldDB" id="A0A6M2D1Z3"/>
<evidence type="ECO:0000256" key="6">
    <source>
        <dbReference type="ARBA" id="ARBA00022786"/>
    </source>
</evidence>
<dbReference type="SUPFAM" id="SSF57850">
    <property type="entry name" value="RING/U-box"/>
    <property type="match status" value="1"/>
</dbReference>
<dbReference type="GO" id="GO:0004842">
    <property type="term" value="F:ubiquitin-protein transferase activity"/>
    <property type="evidence" value="ECO:0007669"/>
    <property type="project" value="TreeGrafter"/>
</dbReference>
<name>A0A6M2D1Z3_RHIMP</name>